<dbReference type="AlphaFoldDB" id="A0A1G8T0Q8"/>
<keyword evidence="6 8" id="KW-0067">ATP-binding</keyword>
<keyword evidence="7 8" id="KW-0520">NAD</keyword>
<evidence type="ECO:0000256" key="4">
    <source>
        <dbReference type="ARBA" id="ARBA00022598"/>
    </source>
</evidence>
<dbReference type="InterPro" id="IPR036526">
    <property type="entry name" value="C-N_Hydrolase_sf"/>
</dbReference>
<feature type="binding site" evidence="8">
    <location>
        <begin position="300"/>
        <end position="307"/>
    </location>
    <ligand>
        <name>ATP</name>
        <dbReference type="ChEBI" id="CHEBI:30616"/>
    </ligand>
</feature>
<evidence type="ECO:0000256" key="3">
    <source>
        <dbReference type="ARBA" id="ARBA00007145"/>
    </source>
</evidence>
<dbReference type="SUPFAM" id="SSF56317">
    <property type="entry name" value="Carbon-nitrogen hydrolase"/>
    <property type="match status" value="1"/>
</dbReference>
<name>A0A1G8T0Q8_9EURY</name>
<dbReference type="NCBIfam" id="NF010588">
    <property type="entry name" value="PRK13981.1"/>
    <property type="match status" value="1"/>
</dbReference>
<feature type="active site" description="Proton acceptor; for glutaminase activity" evidence="8">
    <location>
        <position position="45"/>
    </location>
</feature>
<dbReference type="InterPro" id="IPR014729">
    <property type="entry name" value="Rossmann-like_a/b/a_fold"/>
</dbReference>
<dbReference type="STRING" id="890420.SAMN05216226_102252"/>
<evidence type="ECO:0000313" key="11">
    <source>
        <dbReference type="EMBL" id="SDJ35037.1"/>
    </source>
</evidence>
<comment type="similarity">
    <text evidence="3 8">In the C-terminal section; belongs to the NAD synthetase family.</text>
</comment>
<dbReference type="FunFam" id="3.40.50.620:FF:000106">
    <property type="entry name" value="Glutamine-dependent NAD(+) synthetase"/>
    <property type="match status" value="1"/>
</dbReference>
<dbReference type="PANTHER" id="PTHR23090">
    <property type="entry name" value="NH 3 /GLUTAMINE-DEPENDENT NAD + SYNTHETASE"/>
    <property type="match status" value="1"/>
</dbReference>
<dbReference type="PROSITE" id="PS50263">
    <property type="entry name" value="CN_HYDROLASE"/>
    <property type="match status" value="1"/>
</dbReference>
<feature type="binding site" evidence="8">
    <location>
        <position position="123"/>
    </location>
    <ligand>
        <name>L-glutamine</name>
        <dbReference type="ChEBI" id="CHEBI:58359"/>
    </ligand>
</feature>
<feature type="binding site" evidence="8">
    <location>
        <position position="411"/>
    </location>
    <ligand>
        <name>deamido-NAD(+)</name>
        <dbReference type="ChEBI" id="CHEBI:58437"/>
        <note>ligand shared between two neighboring subunits</note>
    </ligand>
</feature>
<organism evidence="11 12">
    <name type="scientific">Halovenus aranensis</name>
    <dbReference type="NCBI Taxonomy" id="890420"/>
    <lineage>
        <taxon>Archaea</taxon>
        <taxon>Methanobacteriati</taxon>
        <taxon>Methanobacteriota</taxon>
        <taxon>Stenosarchaea group</taxon>
        <taxon>Halobacteria</taxon>
        <taxon>Halobacteriales</taxon>
        <taxon>Haloarculaceae</taxon>
        <taxon>Halovenus</taxon>
    </lineage>
</organism>
<sequence length="562" mass="60118">MARNVRVAIVQHNPVVGDVAGNAERLADEYTSVCAGDPDFVVTPELSLLGYPPRDLLHRPGIIDAQAEALDALAARTTAGPPLVVGTTLQTSKQTGPPLYNAAVVLRDGSRAGTYHKRLLPTYDVFDEHRYFEAGDRPTTLTVDGVDVGITICEDAWHDTTITGQRRHEVDPLAETAQMGADLIVTPSASPFSIDKPTARAERFIEHAERTGCPVVFVNQVGGNDELIFDGNSIVATAEGIVEQLERFGADTRLVDVPLDGSGRPTHRPDTPPASQVRQALRLGVSDYFDKTGFEEAVIGLSGGIDSSVTAALTVDALGADAVYGVSLPSHITSQQSVTDARAVAENLGIEFDVVPVGPAVDAVSRQLDEHAEPLSGIAAENIQARIRGDVLMGLANERNALVLTPDNKSEAAVGYCTLYGDAVGALAPLGDCYKRVVYELAAAFNDQSPSSATASPVIPETVLEKEPTAELREDQTDADELPSYEHLDPVLEAYIEGTPGAETLRETYPEEVVDAGVGRVTRSEFKRRQTPPPLRVTTKALGRGWNYPIAAEYGHVTDRDE</sequence>
<dbReference type="EMBL" id="FNFC01000002">
    <property type="protein sequence ID" value="SDJ35037.1"/>
    <property type="molecule type" value="Genomic_DNA"/>
</dbReference>
<dbReference type="InterPro" id="IPR003010">
    <property type="entry name" value="C-N_Hydrolase"/>
</dbReference>
<gene>
    <name evidence="8" type="primary">nadE</name>
    <name evidence="11" type="ORF">SAMN05216226_102252</name>
</gene>
<dbReference type="GO" id="GO:0004359">
    <property type="term" value="F:glutaminase activity"/>
    <property type="evidence" value="ECO:0007669"/>
    <property type="project" value="InterPro"/>
</dbReference>
<evidence type="ECO:0000256" key="2">
    <source>
        <dbReference type="ARBA" id="ARBA00005859"/>
    </source>
</evidence>
<evidence type="ECO:0000256" key="8">
    <source>
        <dbReference type="HAMAP-Rule" id="MF_02090"/>
    </source>
</evidence>
<evidence type="ECO:0000256" key="1">
    <source>
        <dbReference type="ARBA" id="ARBA00005188"/>
    </source>
</evidence>
<evidence type="ECO:0000313" key="12">
    <source>
        <dbReference type="Proteomes" id="UP000198856"/>
    </source>
</evidence>
<feature type="domain" description="CN hydrolase" evidence="10">
    <location>
        <begin position="5"/>
        <end position="261"/>
    </location>
</feature>
<evidence type="ECO:0000256" key="5">
    <source>
        <dbReference type="ARBA" id="ARBA00022741"/>
    </source>
</evidence>
<dbReference type="Gene3D" id="3.40.50.620">
    <property type="entry name" value="HUPs"/>
    <property type="match status" value="1"/>
</dbReference>
<dbReference type="Pfam" id="PF00795">
    <property type="entry name" value="CN_hydrolase"/>
    <property type="match status" value="1"/>
</dbReference>
<proteinExistence type="inferred from homology"/>
<dbReference type="GO" id="GO:0005524">
    <property type="term" value="F:ATP binding"/>
    <property type="evidence" value="ECO:0007669"/>
    <property type="project" value="UniProtKB-UniRule"/>
</dbReference>
<dbReference type="PIRSF" id="PIRSF006630">
    <property type="entry name" value="NADS_GAT"/>
    <property type="match status" value="1"/>
</dbReference>
<evidence type="ECO:0000259" key="10">
    <source>
        <dbReference type="PROSITE" id="PS50263"/>
    </source>
</evidence>
<comment type="pathway">
    <text evidence="1 8">Cofactor biosynthesis; NAD(+) biosynthesis; NAD(+) from deamido-NAD(+) (L-Gln route): step 1/1.</text>
</comment>
<evidence type="ECO:0000256" key="9">
    <source>
        <dbReference type="RuleBase" id="RU003811"/>
    </source>
</evidence>
<feature type="binding site" evidence="8">
    <location>
        <position position="527"/>
    </location>
    <ligand>
        <name>deamido-NAD(+)</name>
        <dbReference type="ChEBI" id="CHEBI:58437"/>
        <note>ligand shared between two neighboring subunits</note>
    </ligand>
</feature>
<dbReference type="CDD" id="cd00553">
    <property type="entry name" value="NAD_synthase"/>
    <property type="match status" value="1"/>
</dbReference>
<dbReference type="InterPro" id="IPR022310">
    <property type="entry name" value="NAD/GMP_synthase"/>
</dbReference>
<evidence type="ECO:0000256" key="6">
    <source>
        <dbReference type="ARBA" id="ARBA00022840"/>
    </source>
</evidence>
<dbReference type="EC" id="6.3.5.1" evidence="8"/>
<dbReference type="GO" id="GO:0008795">
    <property type="term" value="F:NAD+ synthase activity"/>
    <property type="evidence" value="ECO:0007669"/>
    <property type="project" value="UniProtKB-UniRule"/>
</dbReference>
<evidence type="ECO:0000256" key="7">
    <source>
        <dbReference type="ARBA" id="ARBA00023027"/>
    </source>
</evidence>
<feature type="active site" description="For glutaminase activity" evidence="8">
    <location>
        <position position="117"/>
    </location>
</feature>
<keyword evidence="12" id="KW-1185">Reference proteome</keyword>
<comment type="similarity">
    <text evidence="2 9">Belongs to the NAD synthetase family.</text>
</comment>
<comment type="catalytic activity">
    <reaction evidence="8">
        <text>deamido-NAD(+) + L-glutamine + ATP + H2O = L-glutamate + AMP + diphosphate + NAD(+) + H(+)</text>
        <dbReference type="Rhea" id="RHEA:24384"/>
        <dbReference type="ChEBI" id="CHEBI:15377"/>
        <dbReference type="ChEBI" id="CHEBI:15378"/>
        <dbReference type="ChEBI" id="CHEBI:29985"/>
        <dbReference type="ChEBI" id="CHEBI:30616"/>
        <dbReference type="ChEBI" id="CHEBI:33019"/>
        <dbReference type="ChEBI" id="CHEBI:57540"/>
        <dbReference type="ChEBI" id="CHEBI:58359"/>
        <dbReference type="ChEBI" id="CHEBI:58437"/>
        <dbReference type="ChEBI" id="CHEBI:456215"/>
        <dbReference type="EC" id="6.3.5.1"/>
    </reaction>
</comment>
<comment type="function">
    <text evidence="8">Catalyzes the ATP-dependent amidation of deamido-NAD to form NAD. Uses L-glutamine as a nitrogen source.</text>
</comment>
<dbReference type="GO" id="GO:0003952">
    <property type="term" value="F:NAD+ synthase (glutamine-hydrolyzing) activity"/>
    <property type="evidence" value="ECO:0007669"/>
    <property type="project" value="UniProtKB-EC"/>
</dbReference>
<dbReference type="GO" id="GO:0009435">
    <property type="term" value="P:NAD+ biosynthetic process"/>
    <property type="evidence" value="ECO:0007669"/>
    <property type="project" value="UniProtKB-UniRule"/>
</dbReference>
<dbReference type="CDD" id="cd07570">
    <property type="entry name" value="GAT_Gln-NAD-synth"/>
    <property type="match status" value="1"/>
</dbReference>
<keyword evidence="4 8" id="KW-0436">Ligase</keyword>
<reference evidence="11 12" key="1">
    <citation type="submission" date="2016-10" db="EMBL/GenBank/DDBJ databases">
        <authorList>
            <person name="de Groot N.N."/>
        </authorList>
    </citation>
    <scope>NUCLEOTIDE SEQUENCE [LARGE SCALE GENOMIC DNA]</scope>
    <source>
        <strain evidence="11 12">IBRC-M10015</strain>
    </source>
</reference>
<dbReference type="InterPro" id="IPR003694">
    <property type="entry name" value="NAD_synthase"/>
</dbReference>
<protein>
    <recommendedName>
        <fullName evidence="8">Glutamine-dependent NAD(+) synthetase</fullName>
        <ecNumber evidence="8">6.3.5.1</ecNumber>
    </recommendedName>
    <alternativeName>
        <fullName evidence="8">NAD(+) synthase [glutamine-hydrolyzing]</fullName>
    </alternativeName>
</protein>
<feature type="binding site" evidence="8">
    <location>
        <position position="190"/>
    </location>
    <ligand>
        <name>L-glutamine</name>
        <dbReference type="ChEBI" id="CHEBI:58359"/>
    </ligand>
</feature>
<dbReference type="HAMAP" id="MF_02090">
    <property type="entry name" value="NadE_glutamine_dep"/>
    <property type="match status" value="1"/>
</dbReference>
<comment type="caution">
    <text evidence="8">Lacks conserved residue(s) required for the propagation of feature annotation.</text>
</comment>
<dbReference type="OrthoDB" id="39312at2157"/>
<feature type="active site" description="Nucleophile; for glutaminase activity" evidence="8">
    <location>
        <position position="153"/>
    </location>
</feature>
<dbReference type="UniPathway" id="UPA00253">
    <property type="reaction ID" value="UER00334"/>
</dbReference>
<dbReference type="InterPro" id="IPR014445">
    <property type="entry name" value="Gln-dep_NAD_synthase"/>
</dbReference>
<dbReference type="PANTHER" id="PTHR23090:SF9">
    <property type="entry name" value="GLUTAMINE-DEPENDENT NAD(+) SYNTHETASE"/>
    <property type="match status" value="1"/>
</dbReference>
<dbReference type="RefSeq" id="WP_092699315.1">
    <property type="nucleotide sequence ID" value="NZ_FNFC01000002.1"/>
</dbReference>
<dbReference type="SUPFAM" id="SSF52402">
    <property type="entry name" value="Adenine nucleotide alpha hydrolases-like"/>
    <property type="match status" value="1"/>
</dbReference>
<keyword evidence="5 8" id="KW-0547">Nucleotide-binding</keyword>
<dbReference type="Pfam" id="PF02540">
    <property type="entry name" value="NAD_synthase"/>
    <property type="match status" value="1"/>
</dbReference>
<feature type="binding site" evidence="8">
    <location>
        <position position="196"/>
    </location>
    <ligand>
        <name>L-glutamine</name>
        <dbReference type="ChEBI" id="CHEBI:58359"/>
    </ligand>
</feature>
<dbReference type="GO" id="GO:0005737">
    <property type="term" value="C:cytoplasm"/>
    <property type="evidence" value="ECO:0007669"/>
    <property type="project" value="InterPro"/>
</dbReference>
<accession>A0A1G8T0Q8</accession>
<feature type="binding site" evidence="8">
    <location>
        <position position="382"/>
    </location>
    <ligand>
        <name>deamido-NAD(+)</name>
        <dbReference type="ChEBI" id="CHEBI:58437"/>
        <note>ligand shared between two neighboring subunits</note>
    </ligand>
</feature>
<dbReference type="NCBIfam" id="TIGR00552">
    <property type="entry name" value="nadE"/>
    <property type="match status" value="1"/>
</dbReference>
<dbReference type="Proteomes" id="UP000198856">
    <property type="component" value="Unassembled WGS sequence"/>
</dbReference>
<dbReference type="Gene3D" id="3.60.110.10">
    <property type="entry name" value="Carbon-nitrogen hydrolase"/>
    <property type="match status" value="1"/>
</dbReference>